<gene>
    <name evidence="1" type="ORF">NQ032_03505</name>
</gene>
<dbReference type="AlphaFoldDB" id="A0AAW5LF48"/>
<protein>
    <recommendedName>
        <fullName evidence="3">Transcriptional regulator</fullName>
    </recommendedName>
</protein>
<dbReference type="Proteomes" id="UP001204068">
    <property type="component" value="Unassembled WGS sequence"/>
</dbReference>
<accession>A0AAW5LF48</accession>
<evidence type="ECO:0000313" key="1">
    <source>
        <dbReference type="EMBL" id="MCQ9302685.1"/>
    </source>
</evidence>
<reference evidence="1" key="1">
    <citation type="submission" date="2022-07" db="EMBL/GenBank/DDBJ databases">
        <title>Bacterial species isolated from the porcine tonsil microbiota.</title>
        <authorList>
            <person name="Oliveira I.M.F."/>
        </authorList>
    </citation>
    <scope>NUCLEOTIDE SEQUENCE</scope>
    <source>
        <strain evidence="1">8QC2O2</strain>
    </source>
</reference>
<evidence type="ECO:0008006" key="3">
    <source>
        <dbReference type="Google" id="ProtNLM"/>
    </source>
</evidence>
<sequence length="55" mass="6453">MWIIISIILAINSMWLLKLNKDLIERNEELIATMVINSINKEDDECTHHQKSDKS</sequence>
<dbReference type="RefSeq" id="WP_172965077.1">
    <property type="nucleotide sequence ID" value="NZ_CP041879.1"/>
</dbReference>
<evidence type="ECO:0000313" key="2">
    <source>
        <dbReference type="Proteomes" id="UP001204068"/>
    </source>
</evidence>
<name>A0AAW5LF48_MAMSC</name>
<comment type="caution">
    <text evidence="1">The sequence shown here is derived from an EMBL/GenBank/DDBJ whole genome shotgun (WGS) entry which is preliminary data.</text>
</comment>
<proteinExistence type="predicted"/>
<organism evidence="1 2">
    <name type="scientific">Mammaliicoccus sciuri</name>
    <name type="common">Staphylococcus sciuri</name>
    <dbReference type="NCBI Taxonomy" id="1296"/>
    <lineage>
        <taxon>Bacteria</taxon>
        <taxon>Bacillati</taxon>
        <taxon>Bacillota</taxon>
        <taxon>Bacilli</taxon>
        <taxon>Bacillales</taxon>
        <taxon>Staphylococcaceae</taxon>
        <taxon>Mammaliicoccus</taxon>
    </lineage>
</organism>
<dbReference type="EMBL" id="JANILD010000001">
    <property type="protein sequence ID" value="MCQ9302685.1"/>
    <property type="molecule type" value="Genomic_DNA"/>
</dbReference>